<evidence type="ECO:0000256" key="2">
    <source>
        <dbReference type="HAMAP-Rule" id="MF_02087"/>
    </source>
</evidence>
<evidence type="ECO:0000313" key="6">
    <source>
        <dbReference type="EMBL" id="MBG6085638.1"/>
    </source>
</evidence>
<comment type="function">
    <text evidence="2">Pyridoxal 5'-phosphate (PLP)-binding protein, which is involved in PLP homeostasis.</text>
</comment>
<evidence type="ECO:0000259" key="5">
    <source>
        <dbReference type="Pfam" id="PF01168"/>
    </source>
</evidence>
<evidence type="ECO:0000313" key="7">
    <source>
        <dbReference type="Proteomes" id="UP000625033"/>
    </source>
</evidence>
<dbReference type="HAMAP" id="MF_02087">
    <property type="entry name" value="PLP_homeostasis"/>
    <property type="match status" value="1"/>
</dbReference>
<accession>A0A931GFR3</accession>
<dbReference type="InterPro" id="IPR011078">
    <property type="entry name" value="PyrdxlP_homeostasis"/>
</dbReference>
<feature type="modified residue" description="N6-(pyridoxal phosphate)lysine" evidence="2 3">
    <location>
        <position position="43"/>
    </location>
</feature>
<gene>
    <name evidence="6" type="ORF">IW252_002405</name>
</gene>
<dbReference type="PANTHER" id="PTHR10146:SF14">
    <property type="entry name" value="PYRIDOXAL PHOSPHATE HOMEOSTASIS PROTEIN"/>
    <property type="match status" value="1"/>
</dbReference>
<dbReference type="NCBIfam" id="TIGR00044">
    <property type="entry name" value="YggS family pyridoxal phosphate-dependent enzyme"/>
    <property type="match status" value="1"/>
</dbReference>
<sequence length="252" mass="26428">MNDGDVARRADLAERLSRVQGRIAQASRTAGRTETPQLIVVTKFFPAADVRHLAALGVREVGENRDQEAAAKAADTADLGLTWHFIGQLQTNKAKSVARYAAAVHSVDRAQLVSALGKAVRAERERAVAASETPREAMTALVQVDLRSVAQREAAGGGRGGALPEDVMTLAAAVEGEEGLTLGGLMAVAPLEADPAEAFAALRDVADELQRQYPHAQMISAGMSQDLEAAVSAGATHLRIGSDVLGPRPAVR</sequence>
<proteinExistence type="inferred from homology"/>
<dbReference type="Pfam" id="PF01168">
    <property type="entry name" value="Ala_racemase_N"/>
    <property type="match status" value="1"/>
</dbReference>
<evidence type="ECO:0000256" key="1">
    <source>
        <dbReference type="ARBA" id="ARBA00022898"/>
    </source>
</evidence>
<dbReference type="InterPro" id="IPR001608">
    <property type="entry name" value="Ala_racemase_N"/>
</dbReference>
<dbReference type="SUPFAM" id="SSF51419">
    <property type="entry name" value="PLP-binding barrel"/>
    <property type="match status" value="1"/>
</dbReference>
<evidence type="ECO:0000256" key="3">
    <source>
        <dbReference type="PIRSR" id="PIRSR004848-1"/>
    </source>
</evidence>
<name>A0A931GFR3_9MICC</name>
<dbReference type="PROSITE" id="PS01211">
    <property type="entry name" value="UPF0001"/>
    <property type="match status" value="1"/>
</dbReference>
<dbReference type="InterPro" id="IPR029066">
    <property type="entry name" value="PLP-binding_barrel"/>
</dbReference>
<dbReference type="RefSeq" id="WP_196836803.1">
    <property type="nucleotide sequence ID" value="NZ_JADOTZ010000001.1"/>
</dbReference>
<dbReference type="AlphaFoldDB" id="A0A931GFR3"/>
<keyword evidence="7" id="KW-1185">Reference proteome</keyword>
<dbReference type="EMBL" id="JADOTZ010000001">
    <property type="protein sequence ID" value="MBG6085638.1"/>
    <property type="molecule type" value="Genomic_DNA"/>
</dbReference>
<comment type="cofactor">
    <cofactor evidence="3">
        <name>pyridoxal 5'-phosphate</name>
        <dbReference type="ChEBI" id="CHEBI:597326"/>
    </cofactor>
</comment>
<reference evidence="6" key="1">
    <citation type="submission" date="2020-11" db="EMBL/GenBank/DDBJ databases">
        <title>Sequencing the genomes of 1000 actinobacteria strains.</title>
        <authorList>
            <person name="Klenk H.-P."/>
        </authorList>
    </citation>
    <scope>NUCLEOTIDE SEQUENCE</scope>
    <source>
        <strain evidence="6">DSM 26152</strain>
    </source>
</reference>
<comment type="caution">
    <text evidence="6">The sequence shown here is derived from an EMBL/GenBank/DDBJ whole genome shotgun (WGS) entry which is preliminary data.</text>
</comment>
<dbReference type="GO" id="GO:0030170">
    <property type="term" value="F:pyridoxal phosphate binding"/>
    <property type="evidence" value="ECO:0007669"/>
    <property type="project" value="UniProtKB-UniRule"/>
</dbReference>
<keyword evidence="1 2" id="KW-0663">Pyridoxal phosphate</keyword>
<dbReference type="Proteomes" id="UP000625033">
    <property type="component" value="Unassembled WGS sequence"/>
</dbReference>
<dbReference type="PANTHER" id="PTHR10146">
    <property type="entry name" value="PROLINE SYNTHETASE CO-TRANSCRIBED BACTERIAL HOMOLOG PROTEIN"/>
    <property type="match status" value="1"/>
</dbReference>
<dbReference type="Gene3D" id="3.20.20.10">
    <property type="entry name" value="Alanine racemase"/>
    <property type="match status" value="1"/>
</dbReference>
<feature type="domain" description="Alanine racemase N-terminal" evidence="5">
    <location>
        <begin position="17"/>
        <end position="249"/>
    </location>
</feature>
<protein>
    <recommendedName>
        <fullName evidence="2">Pyridoxal phosphate homeostasis protein</fullName>
        <shortName evidence="2">PLP homeostasis protein</shortName>
    </recommendedName>
</protein>
<dbReference type="PIRSF" id="PIRSF004848">
    <property type="entry name" value="YBL036c_PLPDEIII"/>
    <property type="match status" value="1"/>
</dbReference>
<evidence type="ECO:0000256" key="4">
    <source>
        <dbReference type="RuleBase" id="RU004514"/>
    </source>
</evidence>
<comment type="similarity">
    <text evidence="2 4">Belongs to the pyridoxal phosphate-binding protein YggS/PROSC family.</text>
</comment>
<organism evidence="6 7">
    <name type="scientific">Zhihengliuella flava</name>
    <dbReference type="NCBI Taxonomy" id="1285193"/>
    <lineage>
        <taxon>Bacteria</taxon>
        <taxon>Bacillati</taxon>
        <taxon>Actinomycetota</taxon>
        <taxon>Actinomycetes</taxon>
        <taxon>Micrococcales</taxon>
        <taxon>Micrococcaceae</taxon>
        <taxon>Zhihengliuella</taxon>
    </lineage>
</organism>